<reference evidence="2 3" key="1">
    <citation type="journal article" date="2024" name="Int. J. Syst. Evol. Microbiol.">
        <title>Paenibacillus hexagrammi sp. nov., a novel bacterium isolated from the gut content of Hexagrammos agrammus.</title>
        <authorList>
            <person name="Jung H.K."/>
            <person name="Kim D.G."/>
            <person name="Zin H."/>
            <person name="Park J."/>
            <person name="Jung H."/>
            <person name="Kim Y.O."/>
            <person name="Kong H.J."/>
            <person name="Kim J.W."/>
            <person name="Kim Y.S."/>
        </authorList>
    </citation>
    <scope>NUCLEOTIDE SEQUENCE [LARGE SCALE GENOMIC DNA]</scope>
    <source>
        <strain evidence="2 3">YPD9-1</strain>
    </source>
</reference>
<dbReference type="Pfam" id="PF04326">
    <property type="entry name" value="SLFN_AlbA_2"/>
    <property type="match status" value="1"/>
</dbReference>
<dbReference type="InterPro" id="IPR007421">
    <property type="entry name" value="Schlafen_AlbA_2_dom"/>
</dbReference>
<keyword evidence="2" id="KW-0067">ATP-binding</keyword>
<gene>
    <name evidence="2" type="ORF">L0M14_00365</name>
</gene>
<evidence type="ECO:0000259" key="1">
    <source>
        <dbReference type="Pfam" id="PF04326"/>
    </source>
</evidence>
<dbReference type="GO" id="GO:0005524">
    <property type="term" value="F:ATP binding"/>
    <property type="evidence" value="ECO:0007669"/>
    <property type="project" value="UniProtKB-KW"/>
</dbReference>
<sequence length="321" mass="37470">MDRINELVEYGYECDFLDFKEKQYSKEKTADLIVDIMAMANSRYDGDKFIIVGVKDRPEGKEIKGINPEEFIDSSNYKQVILNNIEPEIQFDYFKYEYKGAVLGVFRIHGTENKPYMLKKKYERLNEGYCLLRKGSMNALAKRSDFDYMYLNKGQFEIRFLEQSLHAIYDADGCASIEVAFSNTTNLPITIIAGELFIRDKHGKELTHHPIYGLNNRIEDADFKLALPPKSEVVGHLLVGFSSSQPLRLNIDEHGLCDEKYDFELLLIDARHKKYSATIRQCRVFVDGDFLWKVKQQKGFHISFGRIEDAHKLKQLYIYFW</sequence>
<feature type="domain" description="Schlafen AlbA-2" evidence="1">
    <location>
        <begin position="14"/>
        <end position="139"/>
    </location>
</feature>
<keyword evidence="2" id="KW-0547">Nucleotide-binding</keyword>
<dbReference type="PANTHER" id="PTHR30595">
    <property type="entry name" value="GLPR-RELATED TRANSCRIPTIONAL REPRESSOR"/>
    <property type="match status" value="1"/>
</dbReference>
<dbReference type="InterPro" id="IPR038461">
    <property type="entry name" value="Schlafen_AlbA_2_dom_sf"/>
</dbReference>
<evidence type="ECO:0000313" key="3">
    <source>
        <dbReference type="Proteomes" id="UP001649230"/>
    </source>
</evidence>
<dbReference type="EMBL" id="CP090978">
    <property type="protein sequence ID" value="UJF33759.1"/>
    <property type="molecule type" value="Genomic_DNA"/>
</dbReference>
<proteinExistence type="predicted"/>
<evidence type="ECO:0000313" key="2">
    <source>
        <dbReference type="EMBL" id="UJF33759.1"/>
    </source>
</evidence>
<dbReference type="Proteomes" id="UP001649230">
    <property type="component" value="Chromosome"/>
</dbReference>
<dbReference type="Gene3D" id="3.30.950.30">
    <property type="entry name" value="Schlafen, AAA domain"/>
    <property type="match status" value="1"/>
</dbReference>
<organism evidence="2 3">
    <name type="scientific">Paenibacillus hexagrammi</name>
    <dbReference type="NCBI Taxonomy" id="2908839"/>
    <lineage>
        <taxon>Bacteria</taxon>
        <taxon>Bacillati</taxon>
        <taxon>Bacillota</taxon>
        <taxon>Bacilli</taxon>
        <taxon>Bacillales</taxon>
        <taxon>Paenibacillaceae</taxon>
        <taxon>Paenibacillus</taxon>
    </lineage>
</organism>
<protein>
    <submittedName>
        <fullName evidence="2">ATP-binding protein</fullName>
    </submittedName>
</protein>
<dbReference type="PANTHER" id="PTHR30595:SF6">
    <property type="entry name" value="SCHLAFEN ALBA-2 DOMAIN-CONTAINING PROTEIN"/>
    <property type="match status" value="1"/>
</dbReference>
<accession>A0ABY3SKK2</accession>
<name>A0ABY3SKK2_9BACL</name>
<keyword evidence="3" id="KW-1185">Reference proteome</keyword>
<dbReference type="RefSeq" id="WP_235120153.1">
    <property type="nucleotide sequence ID" value="NZ_CP090978.1"/>
</dbReference>